<dbReference type="Gene3D" id="3.40.50.11720">
    <property type="entry name" value="3-Deoxy-D-manno-octulosonic-acid transferase, N-terminal domain"/>
    <property type="match status" value="1"/>
</dbReference>
<keyword evidence="4" id="KW-0808">Transferase</keyword>
<dbReference type="EMBL" id="CAKLPZ010000001">
    <property type="protein sequence ID" value="CAH0999542.1"/>
    <property type="molecule type" value="Genomic_DNA"/>
</dbReference>
<dbReference type="PANTHER" id="PTHR42755:SF1">
    <property type="entry name" value="3-DEOXY-D-MANNO-OCTULOSONIC ACID TRANSFERASE, MITOCHONDRIAL-RELATED"/>
    <property type="match status" value="1"/>
</dbReference>
<dbReference type="InterPro" id="IPR007507">
    <property type="entry name" value="Glycos_transf_N"/>
</dbReference>
<evidence type="ECO:0000313" key="9">
    <source>
        <dbReference type="Proteomes" id="UP000837803"/>
    </source>
</evidence>
<dbReference type="SUPFAM" id="SSF53756">
    <property type="entry name" value="UDP-Glycosyltransferase/glycogen phosphorylase"/>
    <property type="match status" value="1"/>
</dbReference>
<dbReference type="Gene3D" id="3.40.50.2000">
    <property type="entry name" value="Glycogen Phosphorylase B"/>
    <property type="match status" value="1"/>
</dbReference>
<reference evidence="8" key="1">
    <citation type="submission" date="2021-12" db="EMBL/GenBank/DDBJ databases">
        <authorList>
            <person name="Rodrigo-Torres L."/>
            <person name="Arahal R. D."/>
            <person name="Lucena T."/>
        </authorList>
    </citation>
    <scope>NUCLEOTIDE SEQUENCE</scope>
    <source>
        <strain evidence="8">CECT 8419</strain>
    </source>
</reference>
<evidence type="ECO:0000259" key="7">
    <source>
        <dbReference type="Pfam" id="PF04413"/>
    </source>
</evidence>
<dbReference type="RefSeq" id="WP_238749722.1">
    <property type="nucleotide sequence ID" value="NZ_CAKLPZ010000001.1"/>
</dbReference>
<dbReference type="InterPro" id="IPR039901">
    <property type="entry name" value="Kdotransferase"/>
</dbReference>
<dbReference type="EC" id="2.4.99.12" evidence="2"/>
<organism evidence="8 9">
    <name type="scientific">Neolewinella maritima</name>
    <dbReference type="NCBI Taxonomy" id="1383882"/>
    <lineage>
        <taxon>Bacteria</taxon>
        <taxon>Pseudomonadati</taxon>
        <taxon>Bacteroidota</taxon>
        <taxon>Saprospiria</taxon>
        <taxon>Saprospirales</taxon>
        <taxon>Lewinellaceae</taxon>
        <taxon>Neolewinella</taxon>
    </lineage>
</organism>
<evidence type="ECO:0000256" key="1">
    <source>
        <dbReference type="ARBA" id="ARBA00004713"/>
    </source>
</evidence>
<proteinExistence type="predicted"/>
<gene>
    <name evidence="8" type="ORF">LEM8419_00842</name>
</gene>
<name>A0ABN8F004_9BACT</name>
<dbReference type="PANTHER" id="PTHR42755">
    <property type="entry name" value="3-DEOXY-MANNO-OCTULOSONATE CYTIDYLYLTRANSFERASE"/>
    <property type="match status" value="1"/>
</dbReference>
<evidence type="ECO:0000256" key="3">
    <source>
        <dbReference type="ARBA" id="ARBA00019077"/>
    </source>
</evidence>
<sequence>MSLPELLYRGSTAAYHLGIAAAARLGNAQAAKWVAGRRQDVRQSIQHLHDSGRPILWMHAASLGEFEQGRPVLEVLRAERPDWAVVLTFFSPSGYERCHATSLAEVVTYLPADTPRRAADWIALLRPQLALFVKYEFWHYHLRSLRAAGVPTFLIAGSFRPEQLFFRSYGGFYRGLLQQFDHLLVQTREDRDLLATQGITHVTVTGDPRIDRTRALAERSFDDPRLAAFTDGHPTLFAGSVWPPDVAAIAEAWPTLPDHWRLVLAPHQLDGAQLAAWQQQFAAERYTGQAGGSRVLLLDTIGILSRAYRYGTLAYIGGAFGAGLHNTLEPMSYGLPVLLGPRYAKFPEARAAVARGGAFAINDGAELSQRLAELDEPAAYARSQAAQRAYLSDHAGAARRTAEVLLRLLLLLLAALPVSAQSWSTADRLTQTLDGLYAKCNLMVAVSEVGWRPGLCLAATQLDRTQTVSLEVYLDVASKYTFIASAEPGTTDLDLLVRDAAGTIVASDTEPDQTPIVEFTVDRAATYTIQLHYLNGDAETALVALGMLRSFGVSLSDAAYRDVSRQFGAAAGAVRAAGGAKTFRRGPNTWCVFGYLLDEGQGATVENLQLTASQQFFVATGPESIQDIDLYLAGTDAEILRLDRDGDAYPMLDYTVTEPGAYRLRLEVERARGSSLVLLGLLTN</sequence>
<accession>A0ABN8F004</accession>
<dbReference type="Pfam" id="PF04413">
    <property type="entry name" value="Glycos_transf_N"/>
    <property type="match status" value="1"/>
</dbReference>
<comment type="catalytic activity">
    <reaction evidence="6">
        <text>lipid IVA (E. coli) + CMP-3-deoxy-beta-D-manno-octulosonate = alpha-Kdo-(2-&gt;6)-lipid IVA (E. coli) + CMP + H(+)</text>
        <dbReference type="Rhea" id="RHEA:28066"/>
        <dbReference type="ChEBI" id="CHEBI:15378"/>
        <dbReference type="ChEBI" id="CHEBI:58603"/>
        <dbReference type="ChEBI" id="CHEBI:60364"/>
        <dbReference type="ChEBI" id="CHEBI:60377"/>
        <dbReference type="ChEBI" id="CHEBI:85987"/>
        <dbReference type="EC" id="2.4.99.12"/>
    </reaction>
</comment>
<protein>
    <recommendedName>
        <fullName evidence="3">3-deoxy-D-manno-octulosonic acid transferase</fullName>
        <ecNumber evidence="2">2.4.99.12</ecNumber>
    </recommendedName>
    <alternativeName>
        <fullName evidence="5">Lipid IV(A) 3-deoxy-D-manno-octulosonic acid transferase</fullName>
    </alternativeName>
</protein>
<comment type="caution">
    <text evidence="8">The sequence shown here is derived from an EMBL/GenBank/DDBJ whole genome shotgun (WGS) entry which is preliminary data.</text>
</comment>
<evidence type="ECO:0000256" key="2">
    <source>
        <dbReference type="ARBA" id="ARBA00012621"/>
    </source>
</evidence>
<dbReference type="InterPro" id="IPR038107">
    <property type="entry name" value="Glycos_transf_N_sf"/>
</dbReference>
<evidence type="ECO:0000256" key="5">
    <source>
        <dbReference type="ARBA" id="ARBA00031445"/>
    </source>
</evidence>
<dbReference type="Proteomes" id="UP000837803">
    <property type="component" value="Unassembled WGS sequence"/>
</dbReference>
<evidence type="ECO:0000313" key="8">
    <source>
        <dbReference type="EMBL" id="CAH0999542.1"/>
    </source>
</evidence>
<keyword evidence="9" id="KW-1185">Reference proteome</keyword>
<evidence type="ECO:0000256" key="6">
    <source>
        <dbReference type="ARBA" id="ARBA00049183"/>
    </source>
</evidence>
<evidence type="ECO:0000256" key="4">
    <source>
        <dbReference type="ARBA" id="ARBA00022679"/>
    </source>
</evidence>
<comment type="pathway">
    <text evidence="1">Bacterial outer membrane biogenesis; LPS core biosynthesis.</text>
</comment>
<feature type="domain" description="3-deoxy-D-manno-octulosonic-acid transferase N-terminal" evidence="7">
    <location>
        <begin position="50"/>
        <end position="211"/>
    </location>
</feature>